<reference evidence="2" key="1">
    <citation type="submission" date="2016-07" db="EMBL/GenBank/DDBJ databases">
        <authorList>
            <person name="Florea S."/>
            <person name="Webb J.S."/>
            <person name="Jaromczyk J."/>
            <person name="Schardl C.L."/>
        </authorList>
    </citation>
    <scope>NUCLEOTIDE SEQUENCE [LARGE SCALE GENOMIC DNA]</scope>
    <source>
        <strain evidence="2">IPBSL-7</strain>
    </source>
</reference>
<accession>A0A1C0ALH8</accession>
<gene>
    <name evidence="1" type="ORF">BCR15_06320</name>
</gene>
<dbReference type="InterPro" id="IPR028082">
    <property type="entry name" value="Peripla_BP_I"/>
</dbReference>
<dbReference type="Gene3D" id="3.40.50.2300">
    <property type="match status" value="2"/>
</dbReference>
<dbReference type="PANTHER" id="PTHR30146:SF153">
    <property type="entry name" value="LACTOSE OPERON REPRESSOR"/>
    <property type="match status" value="1"/>
</dbReference>
<dbReference type="GO" id="GO:0000976">
    <property type="term" value="F:transcription cis-regulatory region binding"/>
    <property type="evidence" value="ECO:0007669"/>
    <property type="project" value="TreeGrafter"/>
</dbReference>
<dbReference type="AlphaFoldDB" id="A0A1C0ALH8"/>
<comment type="caution">
    <text evidence="1">The sequence shown here is derived from an EMBL/GenBank/DDBJ whole genome shotgun (WGS) entry which is preliminary data.</text>
</comment>
<organism evidence="1 2">
    <name type="scientific">Tessaracoccus lapidicaptus</name>
    <dbReference type="NCBI Taxonomy" id="1427523"/>
    <lineage>
        <taxon>Bacteria</taxon>
        <taxon>Bacillati</taxon>
        <taxon>Actinomycetota</taxon>
        <taxon>Actinomycetes</taxon>
        <taxon>Propionibacteriales</taxon>
        <taxon>Propionibacteriaceae</taxon>
        <taxon>Tessaracoccus</taxon>
    </lineage>
</organism>
<proteinExistence type="predicted"/>
<dbReference type="InterPro" id="IPR010982">
    <property type="entry name" value="Lambda_DNA-bd_dom_sf"/>
</dbReference>
<sequence length="362" mass="38017">MRTGKAVRLQDVARHAGVSNATASKALNDRGGVSAETRRRVLAAVDELGYEPVSVESTPYPQIALVADDLSTSYTLEILKGAITTSMSHGVALSTFYVPESAPATPTPVPLGDDWLQLIKAKGFLGVIVLTARLSEHQLAKVRELGLPLVAIDPANALPPSVMSIGATNWNGGVEATQHLIELGHRRIGFIQGPSESVPASERLHGYVSALHMNAVPMDSTLVVPGGYTHEEGFEAAQRLLALPEGQRPTAIFAPCDPAAMGVCEAARQRGIAVPEELSVVGFDDTFLAGLAVPGLTTVHQPLQRMGAAAVRRLLDIRSGRAVETGHVRLATRLVIRASTAPAAEPGLGSKGARPAGRATTR</sequence>
<dbReference type="EMBL" id="MBQD01000022">
    <property type="protein sequence ID" value="OCL33429.1"/>
    <property type="molecule type" value="Genomic_DNA"/>
</dbReference>
<dbReference type="InterPro" id="IPR046335">
    <property type="entry name" value="LacI/GalR-like_sensor"/>
</dbReference>
<dbReference type="Gene3D" id="1.10.260.40">
    <property type="entry name" value="lambda repressor-like DNA-binding domains"/>
    <property type="match status" value="1"/>
</dbReference>
<dbReference type="PROSITE" id="PS50932">
    <property type="entry name" value="HTH_LACI_2"/>
    <property type="match status" value="1"/>
</dbReference>
<evidence type="ECO:0000313" key="2">
    <source>
        <dbReference type="Proteomes" id="UP000093501"/>
    </source>
</evidence>
<dbReference type="Pfam" id="PF00356">
    <property type="entry name" value="LacI"/>
    <property type="match status" value="1"/>
</dbReference>
<dbReference type="SUPFAM" id="SSF53822">
    <property type="entry name" value="Periplasmic binding protein-like I"/>
    <property type="match status" value="1"/>
</dbReference>
<dbReference type="Pfam" id="PF13377">
    <property type="entry name" value="Peripla_BP_3"/>
    <property type="match status" value="1"/>
</dbReference>
<dbReference type="SUPFAM" id="SSF47413">
    <property type="entry name" value="lambda repressor-like DNA-binding domains"/>
    <property type="match status" value="1"/>
</dbReference>
<dbReference type="GO" id="GO:0003700">
    <property type="term" value="F:DNA-binding transcription factor activity"/>
    <property type="evidence" value="ECO:0007669"/>
    <property type="project" value="TreeGrafter"/>
</dbReference>
<evidence type="ECO:0000313" key="1">
    <source>
        <dbReference type="EMBL" id="OCL33429.1"/>
    </source>
</evidence>
<dbReference type="CDD" id="cd01392">
    <property type="entry name" value="HTH_LacI"/>
    <property type="match status" value="1"/>
</dbReference>
<keyword evidence="2" id="KW-1185">Reference proteome</keyword>
<dbReference type="PANTHER" id="PTHR30146">
    <property type="entry name" value="LACI-RELATED TRANSCRIPTIONAL REPRESSOR"/>
    <property type="match status" value="1"/>
</dbReference>
<protein>
    <submittedName>
        <fullName evidence="1">Uncharacterized protein</fullName>
    </submittedName>
</protein>
<dbReference type="RefSeq" id="WP_068751994.1">
    <property type="nucleotide sequence ID" value="NZ_LR214441.1"/>
</dbReference>
<dbReference type="InterPro" id="IPR000843">
    <property type="entry name" value="HTH_LacI"/>
</dbReference>
<name>A0A1C0ALH8_9ACTN</name>
<dbReference type="CDD" id="cd06296">
    <property type="entry name" value="PBP1_CatR-like"/>
    <property type="match status" value="1"/>
</dbReference>
<dbReference type="Proteomes" id="UP000093501">
    <property type="component" value="Unassembled WGS sequence"/>
</dbReference>
<dbReference type="SMART" id="SM00354">
    <property type="entry name" value="HTH_LACI"/>
    <property type="match status" value="1"/>
</dbReference>
<dbReference type="PROSITE" id="PS00356">
    <property type="entry name" value="HTH_LACI_1"/>
    <property type="match status" value="1"/>
</dbReference>